<dbReference type="PROSITE" id="PS00061">
    <property type="entry name" value="ADH_SHORT"/>
    <property type="match status" value="1"/>
</dbReference>
<dbReference type="Proteomes" id="UP001230156">
    <property type="component" value="Unassembled WGS sequence"/>
</dbReference>
<protein>
    <submittedName>
        <fullName evidence="5">SDR family NAD(P)-dependent oxidoreductase</fullName>
    </submittedName>
</protein>
<name>A0ABU0YM61_9PROT</name>
<comment type="caution">
    <text evidence="5">The sequence shown here is derived from an EMBL/GenBank/DDBJ whole genome shotgun (WGS) entry which is preliminary data.</text>
</comment>
<evidence type="ECO:0000256" key="2">
    <source>
        <dbReference type="ARBA" id="ARBA00023002"/>
    </source>
</evidence>
<keyword evidence="2" id="KW-0560">Oxidoreductase</keyword>
<organism evidence="5 6">
    <name type="scientific">Dongia sedimenti</name>
    <dbReference type="NCBI Taxonomy" id="3064282"/>
    <lineage>
        <taxon>Bacteria</taxon>
        <taxon>Pseudomonadati</taxon>
        <taxon>Pseudomonadota</taxon>
        <taxon>Alphaproteobacteria</taxon>
        <taxon>Rhodospirillales</taxon>
        <taxon>Dongiaceae</taxon>
        <taxon>Dongia</taxon>
    </lineage>
</organism>
<accession>A0ABU0YM61</accession>
<dbReference type="RefSeq" id="WP_379956276.1">
    <property type="nucleotide sequence ID" value="NZ_JAUYVI010000004.1"/>
</dbReference>
<keyword evidence="6" id="KW-1185">Reference proteome</keyword>
<dbReference type="PANTHER" id="PTHR44196:SF2">
    <property type="entry name" value="SHORT-CHAIN DEHYDROGENASE-RELATED"/>
    <property type="match status" value="1"/>
</dbReference>
<evidence type="ECO:0000256" key="1">
    <source>
        <dbReference type="ARBA" id="ARBA00006484"/>
    </source>
</evidence>
<evidence type="ECO:0000313" key="6">
    <source>
        <dbReference type="Proteomes" id="UP001230156"/>
    </source>
</evidence>
<feature type="domain" description="Ketoreductase" evidence="4">
    <location>
        <begin position="4"/>
        <end position="148"/>
    </location>
</feature>
<comment type="similarity">
    <text evidence="1 3">Belongs to the short-chain dehydrogenases/reductases (SDR) family.</text>
</comment>
<reference evidence="6" key="1">
    <citation type="submission" date="2023-08" db="EMBL/GenBank/DDBJ databases">
        <title>Rhodospirillaceae gen. nov., a novel taxon isolated from the Yangtze River Yuezi River estuary sludge.</title>
        <authorList>
            <person name="Ruan L."/>
        </authorList>
    </citation>
    <scope>NUCLEOTIDE SEQUENCE [LARGE SCALE GENOMIC DNA]</scope>
    <source>
        <strain evidence="6">R-7</strain>
    </source>
</reference>
<dbReference type="Gene3D" id="3.40.50.720">
    <property type="entry name" value="NAD(P)-binding Rossmann-like Domain"/>
    <property type="match status" value="1"/>
</dbReference>
<dbReference type="InterPro" id="IPR036291">
    <property type="entry name" value="NAD(P)-bd_dom_sf"/>
</dbReference>
<dbReference type="InterPro" id="IPR057326">
    <property type="entry name" value="KR_dom"/>
</dbReference>
<dbReference type="PRINTS" id="PR00080">
    <property type="entry name" value="SDRFAMILY"/>
</dbReference>
<sequence>MAFRSALITGASSGIGAAFARGLPRATALLLAGRDRDHLTKLAHELASPGRMVRIVVADLSDDSERGSAIAAAESAGVDLVINNAGIGRLGRVIDNTPERESEMVKVNALTPVEICRALIPGMLRRAEAGQARAGIINVSSAAAFGPMPYFATYAASKAFLLHYTEALAEELSDRPIDILALCPGATRTRFFERAGIEHLGFTMHEPERVVREGLQSLGHRTVHIVGPGNYLATAAMRFLPRRFVTAAVESVTRKWS</sequence>
<proteinExistence type="inferred from homology"/>
<dbReference type="PRINTS" id="PR00081">
    <property type="entry name" value="GDHRDH"/>
</dbReference>
<evidence type="ECO:0000259" key="4">
    <source>
        <dbReference type="SMART" id="SM00822"/>
    </source>
</evidence>
<dbReference type="PIRSF" id="PIRSF000126">
    <property type="entry name" value="11-beta-HSD1"/>
    <property type="match status" value="1"/>
</dbReference>
<dbReference type="Pfam" id="PF00106">
    <property type="entry name" value="adh_short"/>
    <property type="match status" value="1"/>
</dbReference>
<dbReference type="EMBL" id="JAUYVI010000004">
    <property type="protein sequence ID" value="MDQ7248795.1"/>
    <property type="molecule type" value="Genomic_DNA"/>
</dbReference>
<gene>
    <name evidence="5" type="ORF">Q8A70_14010</name>
</gene>
<dbReference type="SUPFAM" id="SSF51735">
    <property type="entry name" value="NAD(P)-binding Rossmann-fold domains"/>
    <property type="match status" value="1"/>
</dbReference>
<evidence type="ECO:0000313" key="5">
    <source>
        <dbReference type="EMBL" id="MDQ7248795.1"/>
    </source>
</evidence>
<dbReference type="SMART" id="SM00822">
    <property type="entry name" value="PKS_KR"/>
    <property type="match status" value="1"/>
</dbReference>
<dbReference type="InterPro" id="IPR002347">
    <property type="entry name" value="SDR_fam"/>
</dbReference>
<dbReference type="InterPro" id="IPR020904">
    <property type="entry name" value="Sc_DH/Rdtase_CS"/>
</dbReference>
<dbReference type="PANTHER" id="PTHR44196">
    <property type="entry name" value="DEHYDROGENASE/REDUCTASE SDR FAMILY MEMBER 7B"/>
    <property type="match status" value="1"/>
</dbReference>
<evidence type="ECO:0000256" key="3">
    <source>
        <dbReference type="RuleBase" id="RU000363"/>
    </source>
</evidence>